<dbReference type="Pfam" id="PF04854">
    <property type="entry name" value="DUF624"/>
    <property type="match status" value="1"/>
</dbReference>
<proteinExistence type="predicted"/>
<keyword evidence="3" id="KW-1185">Reference proteome</keyword>
<evidence type="ECO:0000313" key="2">
    <source>
        <dbReference type="EMBL" id="MBU9721779.1"/>
    </source>
</evidence>
<keyword evidence="1" id="KW-0472">Membrane</keyword>
<protein>
    <submittedName>
        <fullName evidence="2">YesL family protein</fullName>
    </submittedName>
</protein>
<dbReference type="InterPro" id="IPR006938">
    <property type="entry name" value="DUF624"/>
</dbReference>
<feature type="transmembrane region" description="Helical" evidence="1">
    <location>
        <begin position="109"/>
        <end position="130"/>
    </location>
</feature>
<name>A0ABS6JT71_9BACI</name>
<keyword evidence="1" id="KW-1133">Transmembrane helix</keyword>
<keyword evidence="1" id="KW-0812">Transmembrane</keyword>
<evidence type="ECO:0000256" key="1">
    <source>
        <dbReference type="SAM" id="Phobius"/>
    </source>
</evidence>
<evidence type="ECO:0000313" key="3">
    <source>
        <dbReference type="Proteomes" id="UP000790580"/>
    </source>
</evidence>
<feature type="transmembrane region" description="Helical" evidence="1">
    <location>
        <begin position="20"/>
        <end position="46"/>
    </location>
</feature>
<dbReference type="RefSeq" id="WP_216943345.1">
    <property type="nucleotide sequence ID" value="NZ_JAHQCR010000044.1"/>
</dbReference>
<gene>
    <name evidence="2" type="ORF">KS407_10075</name>
</gene>
<accession>A0ABS6JT71</accession>
<sequence>MGGKFYRTTEWIWRLAYVNLLWLLTTALGLFFLGVIPATVAMLTVFRKWLMGDTEISIFKTYIGSLKKDFLKVNILGIIFAVLGYILFFNYHYLGVIEGVQHTVMSIGWYTGLFVYVITLLYIFPVYVHFDLKLMQYIKTAFIVGVVNPLAILSLIISIALTVYILYVIPGIIPFFGPSLVGFLIMWAAYLSFNRIDRKKEKIEMANAGNSEEN</sequence>
<feature type="transmembrane region" description="Helical" evidence="1">
    <location>
        <begin position="172"/>
        <end position="193"/>
    </location>
</feature>
<feature type="transmembrane region" description="Helical" evidence="1">
    <location>
        <begin position="142"/>
        <end position="166"/>
    </location>
</feature>
<organism evidence="2 3">
    <name type="scientific">Evansella alkalicola</name>
    <dbReference type="NCBI Taxonomy" id="745819"/>
    <lineage>
        <taxon>Bacteria</taxon>
        <taxon>Bacillati</taxon>
        <taxon>Bacillota</taxon>
        <taxon>Bacilli</taxon>
        <taxon>Bacillales</taxon>
        <taxon>Bacillaceae</taxon>
        <taxon>Evansella</taxon>
    </lineage>
</organism>
<reference evidence="2 3" key="1">
    <citation type="submission" date="2021-06" db="EMBL/GenBank/DDBJ databases">
        <title>Bacillus sp. RD4P76, an endophyte from a halophyte.</title>
        <authorList>
            <person name="Sun J.-Q."/>
        </authorList>
    </citation>
    <scope>NUCLEOTIDE SEQUENCE [LARGE SCALE GENOMIC DNA]</scope>
    <source>
        <strain evidence="2 3">JCM 17098</strain>
    </source>
</reference>
<comment type="caution">
    <text evidence="2">The sequence shown here is derived from an EMBL/GenBank/DDBJ whole genome shotgun (WGS) entry which is preliminary data.</text>
</comment>
<dbReference type="EMBL" id="JAHQCR010000044">
    <property type="protein sequence ID" value="MBU9721779.1"/>
    <property type="molecule type" value="Genomic_DNA"/>
</dbReference>
<feature type="transmembrane region" description="Helical" evidence="1">
    <location>
        <begin position="70"/>
        <end position="89"/>
    </location>
</feature>
<dbReference type="Proteomes" id="UP000790580">
    <property type="component" value="Unassembled WGS sequence"/>
</dbReference>